<evidence type="ECO:0000256" key="5">
    <source>
        <dbReference type="ARBA" id="ARBA00022741"/>
    </source>
</evidence>
<sequence>MDRQSSPAPGVAFRGLNVFGQHSSDTFQQSDTSYLLAFPQKLLQLLQWRSTPRSHILHGFNGLVQHGEMVLVLGRPGSGCSTLLKTLAGDMPGLHADKASKVLYDGSPLTYKQLRGHAIYLAELDVHFPELALGQTLEFALELQTSNHDAKSNPNMIAHDIASKFNLEAAYCTKVGNAMIRGLSGGEKRRTSIAEVFVSQSQLQCWDNSTRGLDSSTALSLVRILRKSTTETQATVLMSIYQASNSIYECFDRVMVLYEGYQIYYGPVADAVAYFVDMGFEKPPRATSADFLTSVTNPAERRIRDGYQYRVPRSAEEFNEAWRRSDITKALLDQIQITEETIRDSRKLHSSLNSRRTYEVSTRTQIALCIRRGFQRLRNHPGPQLGGVIGNTIIAIVVGSVYYNLSDDTAGMDKRAVLLFFSLMINAYAPAFDVLLMWAQRPIVEKHHRYAFYRPFTESIASYICELPNKLATAVMFNVTLYFMTSLRRSASAFFTYFLIMVVTTLTMSMYFRTVGSLSRTHEQSMVPSSMLILLFSAYTGYIIPAKDMVPWLAWFRRLNPVAYAYESLMINEFGSRHFPCSQMIPLSGSRADNTQHQTCAVIGAQPGRIDIDGSAYIARKYSYVGSHLWRNFGILLVMFVILGATHLVATEMIPAQRSRGEVLIHRRRVTNRRFKGGDEESGTTQTGRGMVLSQNFNDEKSCAGLQENGNHVLAQSELISSDDAAVFHWSNLSYSIQVGKKRRQILYDVEGWVRPGSLTALMGVTGAGKTTLLDVLAQRVTVGHISGDIYLGDKAPDAFFQRKVGYVQQDDIHLPTATVREALEFSIRLRRPDYSSVDGPQQVDDVLDLLEMTSYADAIVGVPGEGLNVEQRKRLSIAVEMVAKPELLLFLDEPTSGLDSQTAWSIIMLLRKLANSGQAILVTIHQPSSQLFALFDRLLLLNPEGKVAYFGEVGQNAMTVIKYFERNSAAHCDISQNPAEWILDVSSKDDPPDGRVTNWHECWVQSQERESVMHQIANLKKHRASAPDSNSTPRGRCYAASFTTQLRLVTRRMFQDYWRDRVYLYCKLTLCVVTTLLNGLSFLNARLDIQGITNILFSVFLFTQLFSTIDQQVIPRLVDGRSIFEAREKRSKTYSWTVFLTANILVELFWQTIASVLVFITWYYPTGVWRNEDPSFPGSERSGLAFGVIWLFCLWISTFSQVVAVGMTHAETAVQIATLFFWLSLVFCGVLVTPGNLPQFWHFVYRASPLTYFIDGTVVASLANTKITCSDVEVLHINPPAGLTCNTYMEGWIGMAGGYLRNPSATQNCEYCQLSDTNVLLTEFGVHVPDRWHNFAYLTVYVVFNILATFAIYWVTRERKTTKSDVSRAKGLESNEKTK</sequence>
<feature type="transmembrane region" description="Helical" evidence="9">
    <location>
        <begin position="494"/>
        <end position="513"/>
    </location>
</feature>
<dbReference type="SMART" id="SM00382">
    <property type="entry name" value="AAA"/>
    <property type="match status" value="2"/>
</dbReference>
<dbReference type="GO" id="GO:0016887">
    <property type="term" value="F:ATP hydrolysis activity"/>
    <property type="evidence" value="ECO:0007669"/>
    <property type="project" value="InterPro"/>
</dbReference>
<dbReference type="GO" id="GO:0016020">
    <property type="term" value="C:membrane"/>
    <property type="evidence" value="ECO:0007669"/>
    <property type="project" value="UniProtKB-SubCell"/>
</dbReference>
<dbReference type="PROSITE" id="PS50893">
    <property type="entry name" value="ABC_TRANSPORTER_2"/>
    <property type="match status" value="2"/>
</dbReference>
<dbReference type="Proteomes" id="UP000193144">
    <property type="component" value="Unassembled WGS sequence"/>
</dbReference>
<dbReference type="InterPro" id="IPR013525">
    <property type="entry name" value="ABC2_TM"/>
</dbReference>
<feature type="transmembrane region" description="Helical" evidence="9">
    <location>
        <begin position="1213"/>
        <end position="1233"/>
    </location>
</feature>
<accession>A0A1Y1Z0D1</accession>
<feature type="transmembrane region" description="Helical" evidence="9">
    <location>
        <begin position="1063"/>
        <end position="1084"/>
    </location>
</feature>
<feature type="transmembrane region" description="Helical" evidence="9">
    <location>
        <begin position="1185"/>
        <end position="1206"/>
    </location>
</feature>
<dbReference type="FunFam" id="3.40.50.300:FF:000054">
    <property type="entry name" value="ABC multidrug transporter atrF"/>
    <property type="match status" value="1"/>
</dbReference>
<dbReference type="InterPro" id="IPR027417">
    <property type="entry name" value="P-loop_NTPase"/>
</dbReference>
<dbReference type="PANTHER" id="PTHR19241">
    <property type="entry name" value="ATP-BINDING CASSETTE TRANSPORTER"/>
    <property type="match status" value="1"/>
</dbReference>
<protein>
    <submittedName>
        <fullName evidence="11">ABC-2 type transporter-domain-containing protein</fullName>
    </submittedName>
</protein>
<dbReference type="CDD" id="cd03232">
    <property type="entry name" value="ABCG_PDR_domain2"/>
    <property type="match status" value="1"/>
</dbReference>
<reference evidence="11 12" key="1">
    <citation type="submission" date="2016-07" db="EMBL/GenBank/DDBJ databases">
        <title>Pervasive Adenine N6-methylation of Active Genes in Fungi.</title>
        <authorList>
            <consortium name="DOE Joint Genome Institute"/>
            <person name="Mondo S.J."/>
            <person name="Dannebaum R.O."/>
            <person name="Kuo R.C."/>
            <person name="Labutti K."/>
            <person name="Haridas S."/>
            <person name="Kuo A."/>
            <person name="Salamov A."/>
            <person name="Ahrendt S.R."/>
            <person name="Lipzen A."/>
            <person name="Sullivan W."/>
            <person name="Andreopoulos W.B."/>
            <person name="Clum A."/>
            <person name="Lindquist E."/>
            <person name="Daum C."/>
            <person name="Ramamoorthy G.K."/>
            <person name="Gryganskyi A."/>
            <person name="Culley D."/>
            <person name="Magnuson J.K."/>
            <person name="James T.Y."/>
            <person name="O'Malley M.A."/>
            <person name="Stajich J.E."/>
            <person name="Spatafora J.W."/>
            <person name="Visel A."/>
            <person name="Grigoriev I.V."/>
        </authorList>
    </citation>
    <scope>NUCLEOTIDE SEQUENCE [LARGE SCALE GENOMIC DNA]</scope>
    <source>
        <strain evidence="11 12">CBS 115471</strain>
    </source>
</reference>
<keyword evidence="7 9" id="KW-1133">Transmembrane helix</keyword>
<dbReference type="SUPFAM" id="SSF52540">
    <property type="entry name" value="P-loop containing nucleoside triphosphate hydrolases"/>
    <property type="match status" value="2"/>
</dbReference>
<dbReference type="InterPro" id="IPR034003">
    <property type="entry name" value="ABCG_PDR_2"/>
</dbReference>
<dbReference type="CDD" id="cd03233">
    <property type="entry name" value="ABCG_PDR_domain1"/>
    <property type="match status" value="1"/>
</dbReference>
<dbReference type="EMBL" id="MCFA01000145">
    <property type="protein sequence ID" value="ORY03574.1"/>
    <property type="molecule type" value="Genomic_DNA"/>
</dbReference>
<dbReference type="Gene3D" id="3.40.50.300">
    <property type="entry name" value="P-loop containing nucleotide triphosphate hydrolases"/>
    <property type="match status" value="2"/>
</dbReference>
<gene>
    <name evidence="11" type="ORF">BCR34DRAFT_69921</name>
</gene>
<keyword evidence="5" id="KW-0547">Nucleotide-binding</keyword>
<dbReference type="GO" id="GO:0140359">
    <property type="term" value="F:ABC-type transporter activity"/>
    <property type="evidence" value="ECO:0007669"/>
    <property type="project" value="InterPro"/>
</dbReference>
<dbReference type="Pfam" id="PF06422">
    <property type="entry name" value="PDR_CDR"/>
    <property type="match status" value="1"/>
</dbReference>
<feature type="transmembrane region" description="Helical" evidence="9">
    <location>
        <begin position="460"/>
        <end position="482"/>
    </location>
</feature>
<name>A0A1Y1Z0D1_9PLEO</name>
<evidence type="ECO:0000256" key="1">
    <source>
        <dbReference type="ARBA" id="ARBA00004141"/>
    </source>
</evidence>
<feature type="transmembrane region" description="Helical" evidence="9">
    <location>
        <begin position="1336"/>
        <end position="1356"/>
    </location>
</feature>
<dbReference type="InterPro" id="IPR010929">
    <property type="entry name" value="PDR_CDR_ABC"/>
</dbReference>
<feature type="domain" description="ABC transporter" evidence="10">
    <location>
        <begin position="40"/>
        <end position="284"/>
    </location>
</feature>
<keyword evidence="8 9" id="KW-0472">Membrane</keyword>
<feature type="transmembrane region" description="Helical" evidence="9">
    <location>
        <begin position="385"/>
        <end position="405"/>
    </location>
</feature>
<feature type="transmembrane region" description="Helical" evidence="9">
    <location>
        <begin position="417"/>
        <end position="439"/>
    </location>
</feature>
<feature type="transmembrane region" description="Helical" evidence="9">
    <location>
        <begin position="525"/>
        <end position="544"/>
    </location>
</feature>
<feature type="transmembrane region" description="Helical" evidence="9">
    <location>
        <begin position="629"/>
        <end position="650"/>
    </location>
</feature>
<dbReference type="GO" id="GO:0005524">
    <property type="term" value="F:ATP binding"/>
    <property type="evidence" value="ECO:0007669"/>
    <property type="project" value="UniProtKB-KW"/>
</dbReference>
<keyword evidence="6" id="KW-0067">ATP-binding</keyword>
<feature type="transmembrane region" description="Helical" evidence="9">
    <location>
        <begin position="1137"/>
        <end position="1165"/>
    </location>
</feature>
<keyword evidence="4 9" id="KW-0812">Transmembrane</keyword>
<dbReference type="InterPro" id="IPR003439">
    <property type="entry name" value="ABC_transporter-like_ATP-bd"/>
</dbReference>
<dbReference type="STRING" id="1231657.A0A1Y1Z0D1"/>
<evidence type="ECO:0000256" key="9">
    <source>
        <dbReference type="SAM" id="Phobius"/>
    </source>
</evidence>
<dbReference type="InterPro" id="IPR034001">
    <property type="entry name" value="ABCG_PDR_1"/>
</dbReference>
<keyword evidence="12" id="KW-1185">Reference proteome</keyword>
<evidence type="ECO:0000256" key="8">
    <source>
        <dbReference type="ARBA" id="ARBA00023136"/>
    </source>
</evidence>
<feature type="domain" description="ABC transporter" evidence="10">
    <location>
        <begin position="728"/>
        <end position="970"/>
    </location>
</feature>
<comment type="caution">
    <text evidence="11">The sequence shown here is derived from an EMBL/GenBank/DDBJ whole genome shotgun (WGS) entry which is preliminary data.</text>
</comment>
<comment type="similarity">
    <text evidence="2">Belongs to the ABC transporter superfamily. ABCG family. PDR (TC 3.A.1.205) subfamily.</text>
</comment>
<keyword evidence="3" id="KW-0813">Transport</keyword>
<evidence type="ECO:0000313" key="12">
    <source>
        <dbReference type="Proteomes" id="UP000193144"/>
    </source>
</evidence>
<evidence type="ECO:0000313" key="11">
    <source>
        <dbReference type="EMBL" id="ORY03574.1"/>
    </source>
</evidence>
<dbReference type="Pfam" id="PF00005">
    <property type="entry name" value="ABC_tran"/>
    <property type="match status" value="2"/>
</dbReference>
<organism evidence="11 12">
    <name type="scientific">Clohesyomyces aquaticus</name>
    <dbReference type="NCBI Taxonomy" id="1231657"/>
    <lineage>
        <taxon>Eukaryota</taxon>
        <taxon>Fungi</taxon>
        <taxon>Dikarya</taxon>
        <taxon>Ascomycota</taxon>
        <taxon>Pezizomycotina</taxon>
        <taxon>Dothideomycetes</taxon>
        <taxon>Pleosporomycetidae</taxon>
        <taxon>Pleosporales</taxon>
        <taxon>Lindgomycetaceae</taxon>
        <taxon>Clohesyomyces</taxon>
    </lineage>
</organism>
<evidence type="ECO:0000256" key="7">
    <source>
        <dbReference type="ARBA" id="ARBA00022989"/>
    </source>
</evidence>
<evidence type="ECO:0000256" key="2">
    <source>
        <dbReference type="ARBA" id="ARBA00006012"/>
    </source>
</evidence>
<comment type="subcellular location">
    <subcellularLocation>
        <location evidence="1">Membrane</location>
        <topology evidence="1">Multi-pass membrane protein</topology>
    </subcellularLocation>
</comment>
<dbReference type="Pfam" id="PF01061">
    <property type="entry name" value="ABC2_membrane"/>
    <property type="match status" value="2"/>
</dbReference>
<evidence type="ECO:0000259" key="10">
    <source>
        <dbReference type="PROSITE" id="PS50893"/>
    </source>
</evidence>
<dbReference type="OrthoDB" id="245989at2759"/>
<evidence type="ECO:0000256" key="6">
    <source>
        <dbReference type="ARBA" id="ARBA00022840"/>
    </source>
</evidence>
<proteinExistence type="inferred from homology"/>
<dbReference type="InterPro" id="IPR003593">
    <property type="entry name" value="AAA+_ATPase"/>
</dbReference>
<evidence type="ECO:0000256" key="3">
    <source>
        <dbReference type="ARBA" id="ARBA00022448"/>
    </source>
</evidence>
<evidence type="ECO:0000256" key="4">
    <source>
        <dbReference type="ARBA" id="ARBA00022692"/>
    </source>
</evidence>